<dbReference type="EMBL" id="LN679232">
    <property type="protein sequence ID" value="CEL53723.1"/>
    <property type="molecule type" value="Genomic_DNA"/>
</dbReference>
<organism evidence="2 3">
    <name type="scientific">Thanatephorus cucumeris (strain AG1-IB / isolate 7/3/14)</name>
    <name type="common">Lettuce bottom rot fungus</name>
    <name type="synonym">Rhizoctonia solani</name>
    <dbReference type="NCBI Taxonomy" id="1108050"/>
    <lineage>
        <taxon>Eukaryota</taxon>
        <taxon>Fungi</taxon>
        <taxon>Dikarya</taxon>
        <taxon>Basidiomycota</taxon>
        <taxon>Agaricomycotina</taxon>
        <taxon>Agaricomycetes</taxon>
        <taxon>Cantharellales</taxon>
        <taxon>Ceratobasidiaceae</taxon>
        <taxon>Rhizoctonia</taxon>
        <taxon>Rhizoctonia solani AG-1</taxon>
    </lineage>
</organism>
<protein>
    <submittedName>
        <fullName evidence="2">Uncharacterized protein</fullName>
    </submittedName>
</protein>
<reference evidence="2 3" key="1">
    <citation type="submission" date="2014-11" db="EMBL/GenBank/DDBJ databases">
        <authorList>
            <person name="Wibberg Daniel"/>
        </authorList>
    </citation>
    <scope>NUCLEOTIDE SEQUENCE [LARGE SCALE GENOMIC DNA]</scope>
    <source>
        <strain evidence="2">Rhizoctonia solani AG1-IB 7/3/14</strain>
    </source>
</reference>
<gene>
    <name evidence="2" type="ORF">RSOLAG1IB_11459</name>
</gene>
<sequence>MPPKSKNQRQTRRTKTASDSDESYHSDGFTRARPSKKPAPTGHQLNSGQDTQVYPGGPGLDEEKIQESQDEVNKLEKEQSDLDKYCKMCDDGGDLIECNHCGFFYCYDEQPQLLDDPESVTTHRGCVTLPPGYVEDTWTQFNCPDCLSEHPGLSLDYYINRGFSTTQRRAVVFQVVILVSHLPELKERAEILAHAITSLLGAFEVVATALFLTTTTLLNAADYKWIYEFEHPFHFVFLFITESSPGGGWWTGEGAQSDVASWLQNIVCHYNTIAAKAVTARVFGLCCGLNLTEDGTIQAILQSLTGSGWDSIILPTASSVLPEEIGTIFPELFAQIYYNSIPLESAVVRVWAASKRARVHTDILMIYELRTQPIVRKYRYGSLSSRPYGIDLPAPWSFCSCARANTAVSWELKHHYPVRHGERLMRYKTSCKHAHLDVVIFPGEAKIRSSVGVQVIAEEFDFQQQIFPLDSPESVTMRPRLVSTFIN</sequence>
<dbReference type="OrthoDB" id="3228048at2759"/>
<evidence type="ECO:0000313" key="2">
    <source>
        <dbReference type="EMBL" id="CEL53723.1"/>
    </source>
</evidence>
<feature type="compositionally biased region" description="Basic residues" evidence="1">
    <location>
        <begin position="1"/>
        <end position="15"/>
    </location>
</feature>
<feature type="compositionally biased region" description="Polar residues" evidence="1">
    <location>
        <begin position="43"/>
        <end position="52"/>
    </location>
</feature>
<dbReference type="AlphaFoldDB" id="A0A0B7FBZ6"/>
<name>A0A0B7FBZ6_THACB</name>
<feature type="compositionally biased region" description="Basic and acidic residues" evidence="1">
    <location>
        <begin position="16"/>
        <end position="30"/>
    </location>
</feature>
<evidence type="ECO:0000313" key="3">
    <source>
        <dbReference type="Proteomes" id="UP000059188"/>
    </source>
</evidence>
<evidence type="ECO:0000256" key="1">
    <source>
        <dbReference type="SAM" id="MobiDB-lite"/>
    </source>
</evidence>
<feature type="region of interest" description="Disordered" evidence="1">
    <location>
        <begin position="1"/>
        <end position="62"/>
    </location>
</feature>
<keyword evidence="3" id="KW-1185">Reference proteome</keyword>
<dbReference type="Proteomes" id="UP000059188">
    <property type="component" value="Unassembled WGS sequence"/>
</dbReference>
<accession>A0A0B7FBZ6</accession>
<proteinExistence type="predicted"/>